<dbReference type="RefSeq" id="XP_060455191.1">
    <property type="nucleotide sequence ID" value="XM_060598393.1"/>
</dbReference>
<proteinExistence type="predicted"/>
<keyword evidence="3" id="KW-1185">Reference proteome</keyword>
<dbReference type="PANTHER" id="PTHR11439:SF467">
    <property type="entry name" value="INTEGRASE CATALYTIC DOMAIN-CONTAINING PROTEIN"/>
    <property type="match status" value="1"/>
</dbReference>
<feature type="compositionally biased region" description="Polar residues" evidence="1">
    <location>
        <begin position="290"/>
        <end position="318"/>
    </location>
</feature>
<feature type="compositionally biased region" description="Polar residues" evidence="1">
    <location>
        <begin position="227"/>
        <end position="243"/>
    </location>
</feature>
<dbReference type="AlphaFoldDB" id="A0AA48IA67"/>
<reference evidence="2" key="1">
    <citation type="journal article" date="2023" name="BMC Genomics">
        <title>Chromosome-level genome assemblies of Cutaneotrichosporon spp. (Trichosporonales, Basidiomycota) reveal imbalanced evolution between nucleotide sequences and chromosome synteny.</title>
        <authorList>
            <person name="Kobayashi Y."/>
            <person name="Kayamori A."/>
            <person name="Aoki K."/>
            <person name="Shiwa Y."/>
            <person name="Matsutani M."/>
            <person name="Fujita N."/>
            <person name="Sugita T."/>
            <person name="Iwasaki W."/>
            <person name="Tanaka N."/>
            <person name="Takashima M."/>
        </authorList>
    </citation>
    <scope>NUCLEOTIDE SEQUENCE</scope>
    <source>
        <strain evidence="2">HIS019</strain>
    </source>
</reference>
<evidence type="ECO:0008006" key="4">
    <source>
        <dbReference type="Google" id="ProtNLM"/>
    </source>
</evidence>
<organism evidence="2 3">
    <name type="scientific">Cutaneotrichosporon cavernicola</name>
    <dbReference type="NCBI Taxonomy" id="279322"/>
    <lineage>
        <taxon>Eukaryota</taxon>
        <taxon>Fungi</taxon>
        <taxon>Dikarya</taxon>
        <taxon>Basidiomycota</taxon>
        <taxon>Agaricomycotina</taxon>
        <taxon>Tremellomycetes</taxon>
        <taxon>Trichosporonales</taxon>
        <taxon>Trichosporonaceae</taxon>
        <taxon>Cutaneotrichosporon</taxon>
    </lineage>
</organism>
<accession>A0AA48IA67</accession>
<feature type="region of interest" description="Disordered" evidence="1">
    <location>
        <begin position="381"/>
        <end position="410"/>
    </location>
</feature>
<evidence type="ECO:0000256" key="1">
    <source>
        <dbReference type="SAM" id="MobiDB-lite"/>
    </source>
</evidence>
<dbReference type="Proteomes" id="UP001233271">
    <property type="component" value="Chromosome 2"/>
</dbReference>
<dbReference type="GeneID" id="85493796"/>
<feature type="region of interest" description="Disordered" evidence="1">
    <location>
        <begin position="200"/>
        <end position="350"/>
    </location>
</feature>
<evidence type="ECO:0000313" key="3">
    <source>
        <dbReference type="Proteomes" id="UP001233271"/>
    </source>
</evidence>
<dbReference type="PANTHER" id="PTHR11439">
    <property type="entry name" value="GAG-POL-RELATED RETROTRANSPOSON"/>
    <property type="match status" value="1"/>
</dbReference>
<feature type="compositionally biased region" description="Basic and acidic residues" evidence="1">
    <location>
        <begin position="394"/>
        <end position="405"/>
    </location>
</feature>
<dbReference type="EMBL" id="AP028213">
    <property type="protein sequence ID" value="BEI89925.1"/>
    <property type="molecule type" value="Genomic_DNA"/>
</dbReference>
<feature type="compositionally biased region" description="Basic and acidic residues" evidence="1">
    <location>
        <begin position="200"/>
        <end position="226"/>
    </location>
</feature>
<name>A0AA48IA67_9TREE</name>
<sequence>MDLPRVIKVPALPTNSLVPTLTDAASAPSWRERLVQCLVMTEYHNTLSELTQPPNWRWSKIDCASVTWDQQQTWAKLLLLPTIARQHWGRLDKEETIAAGWNRLNNKFKATQAEIAGYYRLPSLGSAFTADEAEDHLCLFEQRFILLAACGVKLTNDMKVGMFVASLPKDWDVGFLGQKRTWVECNKRFKLMTEPHKLDKKRAGLVERRDNTNERGTSRRDREQREPQQSSAPHPRPSNNSTKPKAEGFKGVGPVASSSKLGKAPNGGSGALRDVDGSSSNRGVPASGPQPLQHSPSKPTSGSAKPQTVTSKFSQSNPFDILGEVGDDATTAPGNPTAPEGPSPAGGTRESIVGTIVDAGHRPRVWCSHCQVPGHHVSKCRRKAMGAPKRHRRMGEARKPPVAEKDGDDGPEILVQGEHLSLMNPSDLAEACDGEEKTFWIQAMELEVARLRKNGTIQDATLPDGQYSSPTDWVYVRQIKRDLAKFRCRVIGRNEDRVDTAAMGSMPALRVILAYGASVGMRFRHLSVDMSIPLPEPIYVAAPNQATWKVHKMLRGMKGSGKAIDRAIRDCLIACEFKKCKEGGVFVLPSPQGRPRAVLFQYGDELLVGSWTAGLKAVLPIIKAKFKNEGSSVDDLGEPALFLGLGIECFPHNCDVLLQQNHFIDHILDGVPELQGWGDRTSPLTLETLNALAAAEPETTNPVDRKWWRKVLGQLSWLARCTRPDIAFAAAYLSRFSSSTTLGPAHRTALLDVLAYLRTRKEFELKLGADEDASEPHDARAYSHGFVTASVDKSHIGWCLLLDGSTVDWASHKSNVATTELEADLVAQGEASHRLAWLHDLLSELGVVASKHGLLFGDNCGVVDNQATLVGVLRGNKHVLAEYQFMLELESRDRLSLHGSGDSQPAKLCSMPITGSDFKRYCLMYGLERQLSISQLEVMQGKTEEEALQHLLWEEEEEGDVDVLARNLAQSDITRSRASPKQ</sequence>
<gene>
    <name evidence="2" type="ORF">CcaverHIS019_0212870</name>
</gene>
<protein>
    <recommendedName>
        <fullName evidence="4">Reverse transcriptase Ty1/copia-type domain-containing protein</fullName>
    </recommendedName>
</protein>
<evidence type="ECO:0000313" key="2">
    <source>
        <dbReference type="EMBL" id="BEI89925.1"/>
    </source>
</evidence>
<dbReference type="KEGG" id="ccac:CcaHIS019_0212870"/>
<feature type="compositionally biased region" description="Basic residues" evidence="1">
    <location>
        <begin position="381"/>
        <end position="393"/>
    </location>
</feature>